<dbReference type="InterPro" id="IPR050336">
    <property type="entry name" value="Chromosome_partition/occlusion"/>
</dbReference>
<reference evidence="6" key="1">
    <citation type="submission" date="2011-08" db="EMBL/GenBank/DDBJ databases">
        <title>Identification of a chromosomal replication initiation protein gene, dnaA, and flanking region.</title>
        <authorList>
            <person name="Tamura H."/>
        </authorList>
    </citation>
    <scope>NUCLEOTIDE SEQUENCE</scope>
    <source>
        <strain evidence="6">E49</strain>
    </source>
</reference>
<keyword evidence="4" id="KW-0238">DNA-binding</keyword>
<dbReference type="Gene3D" id="3.90.1530.30">
    <property type="match status" value="1"/>
</dbReference>
<protein>
    <submittedName>
        <fullName evidence="6">Putative chromosome partitioning protein</fullName>
    </submittedName>
</protein>
<dbReference type="InterPro" id="IPR041468">
    <property type="entry name" value="HTH_ParB/Spo0J"/>
</dbReference>
<dbReference type="GO" id="GO:0005694">
    <property type="term" value="C:chromosome"/>
    <property type="evidence" value="ECO:0007669"/>
    <property type="project" value="TreeGrafter"/>
</dbReference>
<dbReference type="FunFam" id="1.10.10.2830:FF:000001">
    <property type="entry name" value="Chromosome partitioning protein ParB"/>
    <property type="match status" value="1"/>
</dbReference>
<evidence type="ECO:0000256" key="2">
    <source>
        <dbReference type="ARBA" id="ARBA00006295"/>
    </source>
</evidence>
<evidence type="ECO:0000256" key="1">
    <source>
        <dbReference type="ARBA" id="ARBA00004453"/>
    </source>
</evidence>
<evidence type="ECO:0000259" key="5">
    <source>
        <dbReference type="SMART" id="SM00470"/>
    </source>
</evidence>
<dbReference type="InterPro" id="IPR036086">
    <property type="entry name" value="ParB/Sulfiredoxin_sf"/>
</dbReference>
<dbReference type="Gene3D" id="1.10.10.2830">
    <property type="match status" value="1"/>
</dbReference>
<comment type="similarity">
    <text evidence="2">Belongs to the ParB family.</text>
</comment>
<name>F8WTZ4_STRCG</name>
<dbReference type="GO" id="GO:0007059">
    <property type="term" value="P:chromosome segregation"/>
    <property type="evidence" value="ECO:0007669"/>
    <property type="project" value="UniProtKB-KW"/>
</dbReference>
<dbReference type="PANTHER" id="PTHR33375">
    <property type="entry name" value="CHROMOSOME-PARTITIONING PROTEIN PARB-RELATED"/>
    <property type="match status" value="1"/>
</dbReference>
<dbReference type="AlphaFoldDB" id="F8WTZ4"/>
<organism evidence="6">
    <name type="scientific">Streptococcus criceti</name>
    <dbReference type="NCBI Taxonomy" id="1333"/>
    <lineage>
        <taxon>Bacteria</taxon>
        <taxon>Bacillati</taxon>
        <taxon>Bacillota</taxon>
        <taxon>Bacilli</taxon>
        <taxon>Lactobacillales</taxon>
        <taxon>Streptococcaceae</taxon>
        <taxon>Streptococcus</taxon>
    </lineage>
</organism>
<sequence>MVMTVELKELSLNDIYPNPFQPRLSFKQKELEELADSIKENGLIQPIIVRKSPIIGYELIAGERRFRACQLAQLQTIPAIVKELSDQDSRIQAIIENLQRSNLNPVEEAKAYQDLIETNQMTHEEIAKYMGKSRPYITNFLRLLNLSDPLQRALEDGSLSSGHARLLLGLSDQEQEAWLQRIKAEGLSVRALEKLLKPKNSPKTSIKKQNIFKKDLEEELTKALGIPVTINMDNNQSGKITIPFSSSEDLNRIINKLK</sequence>
<dbReference type="Pfam" id="PF23552">
    <property type="entry name" value="ParB_C"/>
    <property type="match status" value="1"/>
</dbReference>
<dbReference type="GO" id="GO:0045881">
    <property type="term" value="P:positive regulation of sporulation resulting in formation of a cellular spore"/>
    <property type="evidence" value="ECO:0007669"/>
    <property type="project" value="TreeGrafter"/>
</dbReference>
<dbReference type="Pfam" id="PF17762">
    <property type="entry name" value="HTH_ParB"/>
    <property type="match status" value="1"/>
</dbReference>
<feature type="domain" description="ParB-like N-terminal" evidence="5">
    <location>
        <begin position="8"/>
        <end position="98"/>
    </location>
</feature>
<dbReference type="GO" id="GO:0009295">
    <property type="term" value="C:nucleoid"/>
    <property type="evidence" value="ECO:0007669"/>
    <property type="project" value="UniProtKB-SubCell"/>
</dbReference>
<dbReference type="GO" id="GO:0003677">
    <property type="term" value="F:DNA binding"/>
    <property type="evidence" value="ECO:0007669"/>
    <property type="project" value="UniProtKB-KW"/>
</dbReference>
<dbReference type="FunFam" id="3.90.1530.30:FF:000001">
    <property type="entry name" value="Chromosome partitioning protein ParB"/>
    <property type="match status" value="1"/>
</dbReference>
<dbReference type="InterPro" id="IPR057240">
    <property type="entry name" value="ParB_dimer_C"/>
</dbReference>
<evidence type="ECO:0000256" key="4">
    <source>
        <dbReference type="ARBA" id="ARBA00023125"/>
    </source>
</evidence>
<dbReference type="SUPFAM" id="SSF109709">
    <property type="entry name" value="KorB DNA-binding domain-like"/>
    <property type="match status" value="1"/>
</dbReference>
<dbReference type="SMART" id="SM00470">
    <property type="entry name" value="ParB"/>
    <property type="match status" value="1"/>
</dbReference>
<dbReference type="SUPFAM" id="SSF110849">
    <property type="entry name" value="ParB/Sulfiredoxin"/>
    <property type="match status" value="1"/>
</dbReference>
<dbReference type="InterPro" id="IPR004437">
    <property type="entry name" value="ParB/RepB/Spo0J"/>
</dbReference>
<accession>F8WTZ4</accession>
<proteinExistence type="inferred from homology"/>
<evidence type="ECO:0000256" key="3">
    <source>
        <dbReference type="ARBA" id="ARBA00022829"/>
    </source>
</evidence>
<comment type="subcellular location">
    <subcellularLocation>
        <location evidence="1">Cytoplasm</location>
        <location evidence="1">Nucleoid</location>
    </subcellularLocation>
</comment>
<dbReference type="EMBL" id="AB663646">
    <property type="protein sequence ID" value="BAK61757.1"/>
    <property type="molecule type" value="Genomic_DNA"/>
</dbReference>
<dbReference type="InterPro" id="IPR003115">
    <property type="entry name" value="ParB_N"/>
</dbReference>
<dbReference type="CDD" id="cd16393">
    <property type="entry name" value="SPO0J_N"/>
    <property type="match status" value="1"/>
</dbReference>
<dbReference type="NCBIfam" id="TIGR00180">
    <property type="entry name" value="parB_part"/>
    <property type="match status" value="1"/>
</dbReference>
<evidence type="ECO:0000313" key="6">
    <source>
        <dbReference type="EMBL" id="BAK61757.1"/>
    </source>
</evidence>
<dbReference type="Pfam" id="PF02195">
    <property type="entry name" value="ParB_N"/>
    <property type="match status" value="1"/>
</dbReference>
<dbReference type="PANTHER" id="PTHR33375:SF1">
    <property type="entry name" value="CHROMOSOME-PARTITIONING PROTEIN PARB-RELATED"/>
    <property type="match status" value="1"/>
</dbReference>
<keyword evidence="3" id="KW-0159">Chromosome partition</keyword>